<proteinExistence type="predicted"/>
<dbReference type="AlphaFoldDB" id="A0AAN7K0E7"/>
<accession>A0AAN7K0E7</accession>
<comment type="caution">
    <text evidence="1">The sequence shown here is derived from an EMBL/GenBank/DDBJ whole genome shotgun (WGS) entry which is preliminary data.</text>
</comment>
<dbReference type="Proteomes" id="UP001345219">
    <property type="component" value="Chromosome 15"/>
</dbReference>
<dbReference type="EMBL" id="JAXIOK010000012">
    <property type="protein sequence ID" value="KAK4757451.1"/>
    <property type="molecule type" value="Genomic_DNA"/>
</dbReference>
<evidence type="ECO:0000313" key="2">
    <source>
        <dbReference type="Proteomes" id="UP001345219"/>
    </source>
</evidence>
<evidence type="ECO:0000313" key="1">
    <source>
        <dbReference type="EMBL" id="KAK4757451.1"/>
    </source>
</evidence>
<reference evidence="1 2" key="1">
    <citation type="journal article" date="2023" name="Hortic Res">
        <title>Pangenome of water caltrop reveals structural variations and asymmetric subgenome divergence after allopolyploidization.</title>
        <authorList>
            <person name="Zhang X."/>
            <person name="Chen Y."/>
            <person name="Wang L."/>
            <person name="Yuan Y."/>
            <person name="Fang M."/>
            <person name="Shi L."/>
            <person name="Lu R."/>
            <person name="Comes H.P."/>
            <person name="Ma Y."/>
            <person name="Chen Y."/>
            <person name="Huang G."/>
            <person name="Zhou Y."/>
            <person name="Zheng Z."/>
            <person name="Qiu Y."/>
        </authorList>
    </citation>
    <scope>NUCLEOTIDE SEQUENCE [LARGE SCALE GENOMIC DNA]</scope>
    <source>
        <tissue evidence="1">Roots</tissue>
    </source>
</reference>
<gene>
    <name evidence="1" type="ORF">SAY87_018752</name>
</gene>
<keyword evidence="2" id="KW-1185">Reference proteome</keyword>
<name>A0AAN7K0E7_9MYRT</name>
<protein>
    <submittedName>
        <fullName evidence="1">Uncharacterized protein</fullName>
    </submittedName>
</protein>
<organism evidence="1 2">
    <name type="scientific">Trapa incisa</name>
    <dbReference type="NCBI Taxonomy" id="236973"/>
    <lineage>
        <taxon>Eukaryota</taxon>
        <taxon>Viridiplantae</taxon>
        <taxon>Streptophyta</taxon>
        <taxon>Embryophyta</taxon>
        <taxon>Tracheophyta</taxon>
        <taxon>Spermatophyta</taxon>
        <taxon>Magnoliopsida</taxon>
        <taxon>eudicotyledons</taxon>
        <taxon>Gunneridae</taxon>
        <taxon>Pentapetalae</taxon>
        <taxon>rosids</taxon>
        <taxon>malvids</taxon>
        <taxon>Myrtales</taxon>
        <taxon>Lythraceae</taxon>
        <taxon>Trapa</taxon>
    </lineage>
</organism>
<sequence>MIVITTYAESYKMLESLSSCKSHSVVTKNRAPLNTIKGSTGRERAMRVSAALFVVEDEERVGRHYEEGGVSTEEKYAMGVSQDASFCCLPLQSSSAFLLPTGESKAGKANSTRPNSIM</sequence>